<dbReference type="EMBL" id="AZAJ01000001">
    <property type="protein sequence ID" value="ETA66628.1"/>
    <property type="molecule type" value="Genomic_DNA"/>
</dbReference>
<comment type="caution">
    <text evidence="5">The sequence shown here is derived from an EMBL/GenBank/DDBJ whole genome shotgun (WGS) entry which is preliminary data.</text>
</comment>
<dbReference type="Pfam" id="PF03534">
    <property type="entry name" value="SpvB"/>
    <property type="match status" value="1"/>
</dbReference>
<keyword evidence="2" id="KW-0964">Secreted</keyword>
<name>W9DNQ3_METTI</name>
<evidence type="ECO:0000256" key="4">
    <source>
        <dbReference type="SAM" id="MobiDB-lite"/>
    </source>
</evidence>
<evidence type="ECO:0000256" key="1">
    <source>
        <dbReference type="ARBA" id="ARBA00004613"/>
    </source>
</evidence>
<dbReference type="Proteomes" id="UP000019483">
    <property type="component" value="Unassembled WGS sequence"/>
</dbReference>
<feature type="compositionally biased region" description="Low complexity" evidence="4">
    <location>
        <begin position="75"/>
        <end position="84"/>
    </location>
</feature>
<dbReference type="STRING" id="1090322.MettiDRAFT_0026"/>
<dbReference type="GO" id="GO:0005737">
    <property type="term" value="C:cytoplasm"/>
    <property type="evidence" value="ECO:0007669"/>
    <property type="project" value="InterPro"/>
</dbReference>
<reference evidence="5 6" key="1">
    <citation type="submission" date="2013-08" db="EMBL/GenBank/DDBJ databases">
        <authorList>
            <consortium name="DOE Joint Genome Institute"/>
            <person name="Eisen J."/>
            <person name="Huntemann M."/>
            <person name="Han J."/>
            <person name="Chen A."/>
            <person name="Kyrpides N."/>
            <person name="Mavromatis K."/>
            <person name="Markowitz V."/>
            <person name="Palaniappan K."/>
            <person name="Ivanova N."/>
            <person name="Schaumberg A."/>
            <person name="Pati A."/>
            <person name="Liolios K."/>
            <person name="Nordberg H.P."/>
            <person name="Cantor M.N."/>
            <person name="Hua S.X."/>
            <person name="Woyke T."/>
        </authorList>
    </citation>
    <scope>NUCLEOTIDE SEQUENCE [LARGE SCALE GENOMIC DNA]</scope>
    <source>
        <strain evidence="5 6">DSM 2278</strain>
    </source>
</reference>
<dbReference type="AlphaFoldDB" id="W9DNQ3"/>
<accession>W9DNQ3</accession>
<dbReference type="GO" id="GO:0005576">
    <property type="term" value="C:extracellular region"/>
    <property type="evidence" value="ECO:0007669"/>
    <property type="project" value="UniProtKB-SubCell"/>
</dbReference>
<keyword evidence="3" id="KW-0843">Virulence</keyword>
<evidence type="ECO:0000313" key="5">
    <source>
        <dbReference type="EMBL" id="ETA66628.1"/>
    </source>
</evidence>
<organism evidence="5 6">
    <name type="scientific">Methanolobus tindarius DSM 2278</name>
    <dbReference type="NCBI Taxonomy" id="1090322"/>
    <lineage>
        <taxon>Archaea</taxon>
        <taxon>Methanobacteriati</taxon>
        <taxon>Methanobacteriota</taxon>
        <taxon>Stenosarchaea group</taxon>
        <taxon>Methanomicrobia</taxon>
        <taxon>Methanosarcinales</taxon>
        <taxon>Methanosarcinaceae</taxon>
        <taxon>Methanolobus</taxon>
    </lineage>
</organism>
<sequence length="479" mass="53948">MVQKSRGWIQKCIAVFMIIVILTPNVYCVEMSESSNSENTEGSQADAASEEDTSSASDDQLTEETVETEEDSTEELTTSEATISTTSTSLEEIYTILDAKNYLNPTLEKGNDYFDTSLFTGSFIYTYPIETVAGKGGLEPKVTLTYSSSSNLKGTYGSLGAGWSLNDNCIIRDVRYTPGNTSDDRFILTLDGSSYDLIYVEEDGLYHTEIESFMKISRNMTNSNSFGEYWNVITPDGTTYRFGYNNDSEQRNSVESRNYVSKWWMDIIEDVNGNQIQYNYVENPDSEEIGSTYLTNITYNDGFSYINFNLDEKTTTFDIYEYGNRINERNLISSVDIINNISQLWTYNLGYGNTTSREFLTSISKTGFNDDKFPSTVVDYYNTTSSWNESDSWALPSYFSGAGRDNGLRIADVNGDGLVDLLRGYKNEENITSKTVWINNGNGVEWHFYRSGKTGKIGPSTPLRQMLEDNGIKVVIHDS</sequence>
<evidence type="ECO:0000256" key="3">
    <source>
        <dbReference type="ARBA" id="ARBA00023026"/>
    </source>
</evidence>
<comment type="subcellular location">
    <subcellularLocation>
        <location evidence="1">Secreted</location>
    </subcellularLocation>
</comment>
<proteinExistence type="predicted"/>
<dbReference type="OrthoDB" id="126411at2157"/>
<dbReference type="RefSeq" id="WP_023843765.1">
    <property type="nucleotide sequence ID" value="NZ_AZAJ01000001.1"/>
</dbReference>
<evidence type="ECO:0000256" key="2">
    <source>
        <dbReference type="ARBA" id="ARBA00022525"/>
    </source>
</evidence>
<evidence type="ECO:0000313" key="6">
    <source>
        <dbReference type="Proteomes" id="UP000019483"/>
    </source>
</evidence>
<gene>
    <name evidence="5" type="ORF">MettiDRAFT_0026</name>
</gene>
<feature type="compositionally biased region" description="Acidic residues" evidence="4">
    <location>
        <begin position="60"/>
        <end position="74"/>
    </location>
</feature>
<feature type="region of interest" description="Disordered" evidence="4">
    <location>
        <begin position="36"/>
        <end position="84"/>
    </location>
</feature>
<protein>
    <submittedName>
        <fullName evidence="5">SpvB family protein</fullName>
    </submittedName>
</protein>
<dbReference type="InterPro" id="IPR003284">
    <property type="entry name" value="Sal_SpvB"/>
</dbReference>
<feature type="compositionally biased region" description="Low complexity" evidence="4">
    <location>
        <begin position="36"/>
        <end position="47"/>
    </location>
</feature>
<keyword evidence="6" id="KW-1185">Reference proteome</keyword>